<feature type="transmembrane region" description="Helical" evidence="1">
    <location>
        <begin position="65"/>
        <end position="83"/>
    </location>
</feature>
<protein>
    <submittedName>
        <fullName evidence="2">Uncharacterized protein</fullName>
    </submittedName>
</protein>
<sequence length="92" mass="10292">MINICTKRRGYRIELEYFNLSINKVIMMDSIEENTSENHSGLLALGVVFLAVGATFLATSTVSTWISWAFIVVSGIYLLKYLGKRIGDTLRG</sequence>
<proteinExistence type="predicted"/>
<keyword evidence="1" id="KW-1133">Transmembrane helix</keyword>
<dbReference type="STRING" id="1194090.SAMN05443144_105193"/>
<accession>A0A1M4YY53</accession>
<keyword evidence="1" id="KW-0812">Transmembrane</keyword>
<dbReference type="AlphaFoldDB" id="A0A1M4YY53"/>
<evidence type="ECO:0000256" key="1">
    <source>
        <dbReference type="SAM" id="Phobius"/>
    </source>
</evidence>
<evidence type="ECO:0000313" key="3">
    <source>
        <dbReference type="Proteomes" id="UP000184041"/>
    </source>
</evidence>
<keyword evidence="1" id="KW-0472">Membrane</keyword>
<evidence type="ECO:0000313" key="2">
    <source>
        <dbReference type="EMBL" id="SHF10731.1"/>
    </source>
</evidence>
<organism evidence="2 3">
    <name type="scientific">Fodinibius roseus</name>
    <dbReference type="NCBI Taxonomy" id="1194090"/>
    <lineage>
        <taxon>Bacteria</taxon>
        <taxon>Pseudomonadati</taxon>
        <taxon>Balneolota</taxon>
        <taxon>Balneolia</taxon>
        <taxon>Balneolales</taxon>
        <taxon>Balneolaceae</taxon>
        <taxon>Fodinibius</taxon>
    </lineage>
</organism>
<dbReference type="Proteomes" id="UP000184041">
    <property type="component" value="Unassembled WGS sequence"/>
</dbReference>
<keyword evidence="3" id="KW-1185">Reference proteome</keyword>
<dbReference type="EMBL" id="FQUS01000005">
    <property type="protein sequence ID" value="SHF10731.1"/>
    <property type="molecule type" value="Genomic_DNA"/>
</dbReference>
<name>A0A1M4YY53_9BACT</name>
<gene>
    <name evidence="2" type="ORF">SAMN05443144_105193</name>
</gene>
<feature type="transmembrane region" description="Helical" evidence="1">
    <location>
        <begin position="41"/>
        <end position="59"/>
    </location>
</feature>
<reference evidence="2 3" key="1">
    <citation type="submission" date="2016-11" db="EMBL/GenBank/DDBJ databases">
        <authorList>
            <person name="Jaros S."/>
            <person name="Januszkiewicz K."/>
            <person name="Wedrychowicz H."/>
        </authorList>
    </citation>
    <scope>NUCLEOTIDE SEQUENCE [LARGE SCALE GENOMIC DNA]</scope>
    <source>
        <strain evidence="2 3">DSM 21986</strain>
    </source>
</reference>